<feature type="region of interest" description="Disordered" evidence="1">
    <location>
        <begin position="29"/>
        <end position="53"/>
    </location>
</feature>
<name>A0ABU7DQ47_9TELE</name>
<comment type="caution">
    <text evidence="2">The sequence shown here is derived from an EMBL/GenBank/DDBJ whole genome shotgun (WGS) entry which is preliminary data.</text>
</comment>
<gene>
    <name evidence="2" type="ORF">CHARACLAT_030623</name>
</gene>
<evidence type="ECO:0000313" key="2">
    <source>
        <dbReference type="EMBL" id="MED6275844.1"/>
    </source>
</evidence>
<proteinExistence type="predicted"/>
<keyword evidence="3" id="KW-1185">Reference proteome</keyword>
<evidence type="ECO:0000256" key="1">
    <source>
        <dbReference type="SAM" id="MobiDB-lite"/>
    </source>
</evidence>
<dbReference type="EMBL" id="JAHUTJ010029253">
    <property type="protein sequence ID" value="MED6275844.1"/>
    <property type="molecule type" value="Genomic_DNA"/>
</dbReference>
<reference evidence="2 3" key="1">
    <citation type="submission" date="2021-06" db="EMBL/GenBank/DDBJ databases">
        <authorList>
            <person name="Palmer J.M."/>
        </authorList>
    </citation>
    <scope>NUCLEOTIDE SEQUENCE [LARGE SCALE GENOMIC DNA]</scope>
    <source>
        <strain evidence="2 3">CL_MEX2019</strain>
        <tissue evidence="2">Muscle</tissue>
    </source>
</reference>
<sequence length="117" mass="13318">MWGTEQGSLDKNAAQLDLNKHTGHMDLTHTHTHTHTQPITSRVTSSHHLNDKRGKLLSVRSDWRLNNRKTPLTWKSQGCSFHLCPQRRISICYSKEFGKTFKNPSGIKGNASGNKKR</sequence>
<dbReference type="Proteomes" id="UP001352852">
    <property type="component" value="Unassembled WGS sequence"/>
</dbReference>
<evidence type="ECO:0000313" key="3">
    <source>
        <dbReference type="Proteomes" id="UP001352852"/>
    </source>
</evidence>
<accession>A0ABU7DQ47</accession>
<feature type="compositionally biased region" description="Polar residues" evidence="1">
    <location>
        <begin position="37"/>
        <end position="47"/>
    </location>
</feature>
<organism evidence="2 3">
    <name type="scientific">Characodon lateralis</name>
    <dbReference type="NCBI Taxonomy" id="208331"/>
    <lineage>
        <taxon>Eukaryota</taxon>
        <taxon>Metazoa</taxon>
        <taxon>Chordata</taxon>
        <taxon>Craniata</taxon>
        <taxon>Vertebrata</taxon>
        <taxon>Euteleostomi</taxon>
        <taxon>Actinopterygii</taxon>
        <taxon>Neopterygii</taxon>
        <taxon>Teleostei</taxon>
        <taxon>Neoteleostei</taxon>
        <taxon>Acanthomorphata</taxon>
        <taxon>Ovalentaria</taxon>
        <taxon>Atherinomorphae</taxon>
        <taxon>Cyprinodontiformes</taxon>
        <taxon>Goodeidae</taxon>
        <taxon>Characodon</taxon>
    </lineage>
</organism>
<protein>
    <submittedName>
        <fullName evidence="2">Uncharacterized protein</fullName>
    </submittedName>
</protein>